<sequence length="209" mass="23949">MKCILSIYLTVIKIIVSILPGMHFINLTILTLANADVAILNWLNHHRIEVFDPFIHFITNTAYFFAIGVPVIMLIVGYSKKNKYIQFRGWYILFSIFLAEIISTILKYGVNRTRPFKIYPFIDKLTAGGSPSFPSGHTTDAFVLFFAIVIVFKNWKYRLPVLIWALLVGYSRMALGVHYPTDVLGGFIIGALSPFILKYTVPRYKQQFN</sequence>
<name>A0A2W7S0K6_9BACT</name>
<keyword evidence="1" id="KW-0472">Membrane</keyword>
<dbReference type="OrthoDB" id="9773582at2"/>
<dbReference type="Gene3D" id="1.20.144.10">
    <property type="entry name" value="Phosphatidic acid phosphatase type 2/haloperoxidase"/>
    <property type="match status" value="1"/>
</dbReference>
<protein>
    <submittedName>
        <fullName evidence="3">Undecaprenyl-diphosphatase</fullName>
    </submittedName>
</protein>
<feature type="domain" description="Phosphatidic acid phosphatase type 2/haloperoxidase" evidence="2">
    <location>
        <begin position="92"/>
        <end position="198"/>
    </location>
</feature>
<keyword evidence="1" id="KW-1133">Transmembrane helix</keyword>
<dbReference type="AlphaFoldDB" id="A0A2W7S0K6"/>
<accession>A0A2W7S0K6</accession>
<dbReference type="EMBL" id="QKZV01000001">
    <property type="protein sequence ID" value="PZX66044.1"/>
    <property type="molecule type" value="Genomic_DNA"/>
</dbReference>
<comment type="caution">
    <text evidence="3">The sequence shown here is derived from an EMBL/GenBank/DDBJ whole genome shotgun (WGS) entry which is preliminary data.</text>
</comment>
<feature type="transmembrane region" description="Helical" evidence="1">
    <location>
        <begin position="90"/>
        <end position="110"/>
    </location>
</feature>
<dbReference type="SUPFAM" id="SSF48317">
    <property type="entry name" value="Acid phosphatase/Vanadium-dependent haloperoxidase"/>
    <property type="match status" value="1"/>
</dbReference>
<proteinExistence type="predicted"/>
<feature type="transmembrane region" description="Helical" evidence="1">
    <location>
        <begin position="133"/>
        <end position="152"/>
    </location>
</feature>
<dbReference type="InterPro" id="IPR036938">
    <property type="entry name" value="PAP2/HPO_sf"/>
</dbReference>
<dbReference type="PANTHER" id="PTHR14969:SF13">
    <property type="entry name" value="AT30094P"/>
    <property type="match status" value="1"/>
</dbReference>
<dbReference type="CDD" id="cd03392">
    <property type="entry name" value="PAP2_like_2"/>
    <property type="match status" value="1"/>
</dbReference>
<dbReference type="RefSeq" id="WP_111293474.1">
    <property type="nucleotide sequence ID" value="NZ_QKZV01000001.1"/>
</dbReference>
<dbReference type="SMART" id="SM00014">
    <property type="entry name" value="acidPPc"/>
    <property type="match status" value="1"/>
</dbReference>
<reference evidence="3 4" key="1">
    <citation type="submission" date="2018-06" db="EMBL/GenBank/DDBJ databases">
        <title>Genomic Encyclopedia of Archaeal and Bacterial Type Strains, Phase II (KMG-II): from individual species to whole genera.</title>
        <authorList>
            <person name="Goeker M."/>
        </authorList>
    </citation>
    <scope>NUCLEOTIDE SEQUENCE [LARGE SCALE GENOMIC DNA]</scope>
    <source>
        <strain evidence="3 4">DSM 23241</strain>
    </source>
</reference>
<dbReference type="Pfam" id="PF01569">
    <property type="entry name" value="PAP2"/>
    <property type="match status" value="1"/>
</dbReference>
<dbReference type="InterPro" id="IPR000326">
    <property type="entry name" value="PAP2/HPO"/>
</dbReference>
<keyword evidence="4" id="KW-1185">Reference proteome</keyword>
<feature type="transmembrane region" description="Helical" evidence="1">
    <location>
        <begin position="7"/>
        <end position="33"/>
    </location>
</feature>
<organism evidence="3 4">
    <name type="scientific">Hydrotalea sandarakina</name>
    <dbReference type="NCBI Taxonomy" id="1004304"/>
    <lineage>
        <taxon>Bacteria</taxon>
        <taxon>Pseudomonadati</taxon>
        <taxon>Bacteroidota</taxon>
        <taxon>Chitinophagia</taxon>
        <taxon>Chitinophagales</taxon>
        <taxon>Chitinophagaceae</taxon>
        <taxon>Hydrotalea</taxon>
    </lineage>
</organism>
<keyword evidence="1" id="KW-0812">Transmembrane</keyword>
<evidence type="ECO:0000256" key="1">
    <source>
        <dbReference type="SAM" id="Phobius"/>
    </source>
</evidence>
<gene>
    <name evidence="3" type="ORF">LX80_00544</name>
</gene>
<evidence type="ECO:0000313" key="4">
    <source>
        <dbReference type="Proteomes" id="UP000249720"/>
    </source>
</evidence>
<evidence type="ECO:0000313" key="3">
    <source>
        <dbReference type="EMBL" id="PZX66044.1"/>
    </source>
</evidence>
<evidence type="ECO:0000259" key="2">
    <source>
        <dbReference type="SMART" id="SM00014"/>
    </source>
</evidence>
<dbReference type="PANTHER" id="PTHR14969">
    <property type="entry name" value="SPHINGOSINE-1-PHOSPHATE PHOSPHOHYDROLASE"/>
    <property type="match status" value="1"/>
</dbReference>
<feature type="transmembrane region" description="Helical" evidence="1">
    <location>
        <begin position="53"/>
        <end position="78"/>
    </location>
</feature>
<feature type="transmembrane region" description="Helical" evidence="1">
    <location>
        <begin position="183"/>
        <end position="201"/>
    </location>
</feature>
<dbReference type="Proteomes" id="UP000249720">
    <property type="component" value="Unassembled WGS sequence"/>
</dbReference>